<dbReference type="EC" id="2.7.11.1" evidence="1"/>
<feature type="compositionally biased region" description="Polar residues" evidence="8">
    <location>
        <begin position="378"/>
        <end position="389"/>
    </location>
</feature>
<protein>
    <recommendedName>
        <fullName evidence="1">non-specific serine/threonine protein kinase</fullName>
        <ecNumber evidence="1">2.7.11.1</ecNumber>
    </recommendedName>
</protein>
<evidence type="ECO:0000256" key="4">
    <source>
        <dbReference type="ARBA" id="ARBA00022741"/>
    </source>
</evidence>
<keyword evidence="9" id="KW-1133">Transmembrane helix</keyword>
<dbReference type="PROSITE" id="PS50011">
    <property type="entry name" value="PROTEIN_KINASE_DOM"/>
    <property type="match status" value="1"/>
</dbReference>
<dbReference type="Pfam" id="PF00069">
    <property type="entry name" value="Pkinase"/>
    <property type="match status" value="1"/>
</dbReference>
<dbReference type="Proteomes" id="UP001500466">
    <property type="component" value="Unassembled WGS sequence"/>
</dbReference>
<feature type="compositionally biased region" description="Low complexity" evidence="8">
    <location>
        <begin position="402"/>
        <end position="413"/>
    </location>
</feature>
<evidence type="ECO:0000256" key="8">
    <source>
        <dbReference type="SAM" id="MobiDB-lite"/>
    </source>
</evidence>
<dbReference type="SUPFAM" id="SSF56112">
    <property type="entry name" value="Protein kinase-like (PK-like)"/>
    <property type="match status" value="1"/>
</dbReference>
<keyword evidence="2" id="KW-0723">Serine/threonine-protein kinase</keyword>
<evidence type="ECO:0000256" key="6">
    <source>
        <dbReference type="ARBA" id="ARBA00022840"/>
    </source>
</evidence>
<keyword evidence="6 7" id="KW-0067">ATP-binding</keyword>
<keyword evidence="9" id="KW-0812">Transmembrane</keyword>
<comment type="caution">
    <text evidence="11">The sequence shown here is derived from an EMBL/GenBank/DDBJ whole genome shotgun (WGS) entry which is preliminary data.</text>
</comment>
<sequence length="694" mass="71609">MARRIGSRYVALKVLGRGASGTVWAGEGPEGPVAIKLLREDLASDEVLVARFVQERTALVSLDHPAIVGIHDLVVDGSDLALVMDLVDGPDLRTRLEKERVLAPAPAAAICADVAEGLSAAHAEGVIHRDVKPENVLLDTRGGQVRAKLTDFGIARLVDAPRRTRATRIIGTPDYLAPEIIEGLQPTAAVDVYALGTVLYELLTGWTPFGGGHPGAVLRRHVTEPVPGIPGLPAPVAEVLAACLSKAPAARLTAREVGERLRAALPALAGLPRFDVPAPDGGHPDGRAHRGETPPPLPAGVVPLVSGTEPDSSRDTHTNLARPTFPAPPITPSRHRTTHRKRRGRTVATAAIVLVLAAGGAIGWWYSGRGDDPGPRQPVNSTVSPSTGAGVNGTPGNAAKSADATPDTAAQAARVPSWPRWAGLPVPPVQLTGGPAAAQATADRTYVVQRDGAGQPWATSGDGAQYADWQRLPAFKAGEDLALVSPGQGRVDALAVGAADRLLYRCSLTDGKWGDWVRLDAKTRITGAPAATMSGDRMEVVVRSGDALASGTLANGQWTGFSTVPSAPRIEQAPALTASAPGTVDAFVVRAGDHAVLRVPFTGGAWREPQRIGIAGAGRPAAAWTAEGGLVVVLPDAAGRLSGAVPGAADTDPWRPVDLAKSTQDGAAAVAAGAGRVDVYVRTQSGQIQVAPSA</sequence>
<dbReference type="InterPro" id="IPR000719">
    <property type="entry name" value="Prot_kinase_dom"/>
</dbReference>
<accession>A0ABP9I759</accession>
<evidence type="ECO:0000256" key="3">
    <source>
        <dbReference type="ARBA" id="ARBA00022679"/>
    </source>
</evidence>
<dbReference type="EMBL" id="BAABHS010000040">
    <property type="protein sequence ID" value="GAA4990554.1"/>
    <property type="molecule type" value="Genomic_DNA"/>
</dbReference>
<dbReference type="PANTHER" id="PTHR43289">
    <property type="entry name" value="MITOGEN-ACTIVATED PROTEIN KINASE KINASE KINASE 20-RELATED"/>
    <property type="match status" value="1"/>
</dbReference>
<gene>
    <name evidence="11" type="ORF">GCM10023205_72570</name>
</gene>
<evidence type="ECO:0000256" key="9">
    <source>
        <dbReference type="SAM" id="Phobius"/>
    </source>
</evidence>
<keyword evidence="12" id="KW-1185">Reference proteome</keyword>
<dbReference type="Gene3D" id="3.30.200.20">
    <property type="entry name" value="Phosphorylase Kinase, domain 1"/>
    <property type="match status" value="1"/>
</dbReference>
<evidence type="ECO:0000313" key="11">
    <source>
        <dbReference type="EMBL" id="GAA4990554.1"/>
    </source>
</evidence>
<organism evidence="11 12">
    <name type="scientific">Yinghuangia aomiensis</name>
    <dbReference type="NCBI Taxonomy" id="676205"/>
    <lineage>
        <taxon>Bacteria</taxon>
        <taxon>Bacillati</taxon>
        <taxon>Actinomycetota</taxon>
        <taxon>Actinomycetes</taxon>
        <taxon>Kitasatosporales</taxon>
        <taxon>Streptomycetaceae</taxon>
        <taxon>Yinghuangia</taxon>
    </lineage>
</organism>
<feature type="region of interest" description="Disordered" evidence="8">
    <location>
        <begin position="372"/>
        <end position="421"/>
    </location>
</feature>
<keyword evidence="9" id="KW-0472">Membrane</keyword>
<dbReference type="SUPFAM" id="SSF89372">
    <property type="entry name" value="Fucose-specific lectin"/>
    <property type="match status" value="2"/>
</dbReference>
<proteinExistence type="predicted"/>
<dbReference type="PROSITE" id="PS00108">
    <property type="entry name" value="PROTEIN_KINASE_ST"/>
    <property type="match status" value="1"/>
</dbReference>
<dbReference type="RefSeq" id="WP_345680085.1">
    <property type="nucleotide sequence ID" value="NZ_BAABHS010000040.1"/>
</dbReference>
<reference evidence="12" key="1">
    <citation type="journal article" date="2019" name="Int. J. Syst. Evol. Microbiol.">
        <title>The Global Catalogue of Microorganisms (GCM) 10K type strain sequencing project: providing services to taxonomists for standard genome sequencing and annotation.</title>
        <authorList>
            <consortium name="The Broad Institute Genomics Platform"/>
            <consortium name="The Broad Institute Genome Sequencing Center for Infectious Disease"/>
            <person name="Wu L."/>
            <person name="Ma J."/>
        </authorList>
    </citation>
    <scope>NUCLEOTIDE SEQUENCE [LARGE SCALE GENOMIC DNA]</scope>
    <source>
        <strain evidence="12">JCM 17986</strain>
    </source>
</reference>
<feature type="region of interest" description="Disordered" evidence="8">
    <location>
        <begin position="273"/>
        <end position="345"/>
    </location>
</feature>
<keyword evidence="3" id="KW-0808">Transferase</keyword>
<dbReference type="Gene3D" id="1.10.510.10">
    <property type="entry name" value="Transferase(Phosphotransferase) domain 1"/>
    <property type="match status" value="1"/>
</dbReference>
<feature type="compositionally biased region" description="Basic residues" evidence="8">
    <location>
        <begin position="333"/>
        <end position="345"/>
    </location>
</feature>
<evidence type="ECO:0000256" key="7">
    <source>
        <dbReference type="PROSITE-ProRule" id="PRU10141"/>
    </source>
</evidence>
<evidence type="ECO:0000256" key="5">
    <source>
        <dbReference type="ARBA" id="ARBA00022777"/>
    </source>
</evidence>
<evidence type="ECO:0000256" key="1">
    <source>
        <dbReference type="ARBA" id="ARBA00012513"/>
    </source>
</evidence>
<dbReference type="SMART" id="SM00220">
    <property type="entry name" value="S_TKc"/>
    <property type="match status" value="1"/>
</dbReference>
<keyword evidence="4 7" id="KW-0547">Nucleotide-binding</keyword>
<dbReference type="PROSITE" id="PS00107">
    <property type="entry name" value="PROTEIN_KINASE_ATP"/>
    <property type="match status" value="1"/>
</dbReference>
<dbReference type="Gene3D" id="2.120.10.70">
    <property type="entry name" value="Fucose-specific lectin"/>
    <property type="match status" value="1"/>
</dbReference>
<dbReference type="InterPro" id="IPR011009">
    <property type="entry name" value="Kinase-like_dom_sf"/>
</dbReference>
<dbReference type="CDD" id="cd14014">
    <property type="entry name" value="STKc_PknB_like"/>
    <property type="match status" value="1"/>
</dbReference>
<feature type="transmembrane region" description="Helical" evidence="9">
    <location>
        <begin position="346"/>
        <end position="366"/>
    </location>
</feature>
<evidence type="ECO:0000259" key="10">
    <source>
        <dbReference type="PROSITE" id="PS50011"/>
    </source>
</evidence>
<name>A0ABP9I759_9ACTN</name>
<feature type="domain" description="Protein kinase" evidence="10">
    <location>
        <begin position="9"/>
        <end position="268"/>
    </location>
</feature>
<feature type="compositionally biased region" description="Basic and acidic residues" evidence="8">
    <location>
        <begin position="282"/>
        <end position="292"/>
    </location>
</feature>
<dbReference type="PANTHER" id="PTHR43289:SF6">
    <property type="entry name" value="SERINE_THREONINE-PROTEIN KINASE NEKL-3"/>
    <property type="match status" value="1"/>
</dbReference>
<evidence type="ECO:0000313" key="12">
    <source>
        <dbReference type="Proteomes" id="UP001500466"/>
    </source>
</evidence>
<dbReference type="InterPro" id="IPR008271">
    <property type="entry name" value="Ser/Thr_kinase_AS"/>
</dbReference>
<keyword evidence="5" id="KW-0418">Kinase</keyword>
<evidence type="ECO:0000256" key="2">
    <source>
        <dbReference type="ARBA" id="ARBA00022527"/>
    </source>
</evidence>
<dbReference type="InterPro" id="IPR017441">
    <property type="entry name" value="Protein_kinase_ATP_BS"/>
</dbReference>
<feature type="binding site" evidence="7">
    <location>
        <position position="36"/>
    </location>
    <ligand>
        <name>ATP</name>
        <dbReference type="ChEBI" id="CHEBI:30616"/>
    </ligand>
</feature>